<evidence type="ECO:0000313" key="2">
    <source>
        <dbReference type="EMBL" id="KKZ95972.1"/>
    </source>
</evidence>
<keyword evidence="2" id="KW-0378">Hydrolase</keyword>
<organism evidence="2 3">
    <name type="scientific">Bacillus wiedmannii</name>
    <dbReference type="NCBI Taxonomy" id="1890302"/>
    <lineage>
        <taxon>Bacteria</taxon>
        <taxon>Bacillati</taxon>
        <taxon>Bacillota</taxon>
        <taxon>Bacilli</taxon>
        <taxon>Bacillales</taxon>
        <taxon>Bacillaceae</taxon>
        <taxon>Bacillus</taxon>
        <taxon>Bacillus cereus group</taxon>
    </lineage>
</organism>
<keyword evidence="1" id="KW-0472">Membrane</keyword>
<dbReference type="Proteomes" id="UP000035350">
    <property type="component" value="Unassembled WGS sequence"/>
</dbReference>
<reference evidence="3" key="2">
    <citation type="submission" date="2015-04" db="EMBL/GenBank/DDBJ databases">
        <title>Draft Genome Sequences of Eight Spore-Forming Food Isolates of Bacillus cereus Genome sequencing.</title>
        <authorList>
            <person name="Krawcyk A.O."/>
            <person name="de Jong A."/>
            <person name="Eijlander R.T."/>
            <person name="Berendsen E.M."/>
            <person name="Holsappel S."/>
            <person name="Wells-Bennik M."/>
            <person name="Kuipers O.P."/>
        </authorList>
    </citation>
    <scope>NUCLEOTIDE SEQUENCE [LARGE SCALE GENOMIC DNA]</scope>
    <source>
        <strain evidence="3">B4147</strain>
    </source>
</reference>
<dbReference type="EMBL" id="LCYN01000017">
    <property type="protein sequence ID" value="KKZ95972.1"/>
    <property type="molecule type" value="Genomic_DNA"/>
</dbReference>
<dbReference type="EC" id="3.4.24.28" evidence="2"/>
<evidence type="ECO:0000256" key="1">
    <source>
        <dbReference type="SAM" id="Phobius"/>
    </source>
</evidence>
<proteinExistence type="predicted"/>
<evidence type="ECO:0000313" key="3">
    <source>
        <dbReference type="Proteomes" id="UP000035350"/>
    </source>
</evidence>
<sequence>MEQIEKERIIYMQKRNHYIFQKPMKVLATSAILITTLFTPIITSNLNVHAETVN</sequence>
<gene>
    <name evidence="2" type="ORF">B4147_5213</name>
</gene>
<reference evidence="2 3" key="1">
    <citation type="journal article" date="2015" name="Genome Announc.">
        <title>Next-Generation Whole-Genome Sequencing of Eight Strains of Bacillus cereus, Isolated from Food.</title>
        <authorList>
            <person name="Krawczyk A.O."/>
            <person name="de Jong A."/>
            <person name="Eijlander R.T."/>
            <person name="Berendsen E.M."/>
            <person name="Holsappel S."/>
            <person name="Wells-Bennik M.H."/>
            <person name="Kuipers O.P."/>
        </authorList>
    </citation>
    <scope>NUCLEOTIDE SEQUENCE [LARGE SCALE GENOMIC DNA]</scope>
    <source>
        <strain evidence="2 3">B4147</strain>
    </source>
</reference>
<dbReference type="GO" id="GO:0016787">
    <property type="term" value="F:hydrolase activity"/>
    <property type="evidence" value="ECO:0007669"/>
    <property type="project" value="UniProtKB-KW"/>
</dbReference>
<comment type="caution">
    <text evidence="2">The sequence shown here is derived from an EMBL/GenBank/DDBJ whole genome shotgun (WGS) entry which is preliminary data.</text>
</comment>
<name>A0A0G8C867_9BACI</name>
<dbReference type="PATRIC" id="fig|1396.433.peg.2055"/>
<keyword evidence="1" id="KW-0812">Transmembrane</keyword>
<accession>A0A0G8C867</accession>
<keyword evidence="1" id="KW-1133">Transmembrane helix</keyword>
<dbReference type="AlphaFoldDB" id="A0A0G8C867"/>
<protein>
    <submittedName>
        <fullName evidence="2">Bacillolysin</fullName>
        <ecNumber evidence="2">3.4.24.28</ecNumber>
    </submittedName>
</protein>
<feature type="transmembrane region" description="Helical" evidence="1">
    <location>
        <begin position="24"/>
        <end position="42"/>
    </location>
</feature>